<feature type="region of interest" description="Disordered" evidence="8">
    <location>
        <begin position="40"/>
        <end position="99"/>
    </location>
</feature>
<dbReference type="GO" id="GO:0030003">
    <property type="term" value="P:intracellular monoatomic cation homeostasis"/>
    <property type="evidence" value="ECO:0007669"/>
    <property type="project" value="TreeGrafter"/>
</dbReference>
<dbReference type="EMBL" id="QPFP01000004">
    <property type="protein sequence ID" value="TEB37588.1"/>
    <property type="molecule type" value="Genomic_DNA"/>
</dbReference>
<evidence type="ECO:0000256" key="2">
    <source>
        <dbReference type="ARBA" id="ARBA00022692"/>
    </source>
</evidence>
<dbReference type="InterPro" id="IPR033122">
    <property type="entry name" value="LETM1-like_RBD"/>
</dbReference>
<dbReference type="Pfam" id="PF07766">
    <property type="entry name" value="LETM1_RBD"/>
    <property type="match status" value="1"/>
</dbReference>
<feature type="transmembrane region" description="Helical" evidence="9">
    <location>
        <begin position="196"/>
        <end position="221"/>
    </location>
</feature>
<keyword evidence="12" id="KW-1185">Reference proteome</keyword>
<organism evidence="11 12">
    <name type="scientific">Coprinellus micaceus</name>
    <name type="common">Glistening ink-cap mushroom</name>
    <name type="synonym">Coprinus micaceus</name>
    <dbReference type="NCBI Taxonomy" id="71717"/>
    <lineage>
        <taxon>Eukaryota</taxon>
        <taxon>Fungi</taxon>
        <taxon>Dikarya</taxon>
        <taxon>Basidiomycota</taxon>
        <taxon>Agaricomycotina</taxon>
        <taxon>Agaricomycetes</taxon>
        <taxon>Agaricomycetidae</taxon>
        <taxon>Agaricales</taxon>
        <taxon>Agaricineae</taxon>
        <taxon>Psathyrellaceae</taxon>
        <taxon>Coprinellus</taxon>
    </lineage>
</organism>
<dbReference type="PROSITE" id="PS51758">
    <property type="entry name" value="LETM1_RBD"/>
    <property type="match status" value="1"/>
</dbReference>
<feature type="domain" description="Letm1 RBD" evidence="10">
    <location>
        <begin position="184"/>
        <end position="376"/>
    </location>
</feature>
<evidence type="ECO:0000256" key="4">
    <source>
        <dbReference type="ARBA" id="ARBA00022989"/>
    </source>
</evidence>
<dbReference type="PANTHER" id="PTHR14009">
    <property type="entry name" value="LEUCINE ZIPPER-EF-HAND CONTAINING TRANSMEMBRANE PROTEIN"/>
    <property type="match status" value="1"/>
</dbReference>
<dbReference type="InterPro" id="IPR044202">
    <property type="entry name" value="LETM1/MDM38-like"/>
</dbReference>
<keyword evidence="5 7" id="KW-0496">Mitochondrion</keyword>
<gene>
    <name evidence="11" type="ORF">FA13DRAFT_921665</name>
</gene>
<evidence type="ECO:0000256" key="7">
    <source>
        <dbReference type="PROSITE-ProRule" id="PRU01094"/>
    </source>
</evidence>
<dbReference type="GO" id="GO:0005743">
    <property type="term" value="C:mitochondrial inner membrane"/>
    <property type="evidence" value="ECO:0007669"/>
    <property type="project" value="UniProtKB-SubCell"/>
</dbReference>
<evidence type="ECO:0000313" key="11">
    <source>
        <dbReference type="EMBL" id="TEB37588.1"/>
    </source>
</evidence>
<name>A0A4Y7TUM9_COPMI</name>
<dbReference type="GO" id="GO:0043022">
    <property type="term" value="F:ribosome binding"/>
    <property type="evidence" value="ECO:0007669"/>
    <property type="project" value="InterPro"/>
</dbReference>
<dbReference type="PANTHER" id="PTHR14009:SF1">
    <property type="entry name" value="MITOCHONDRIAL PROTON_CALCIUM EXCHANGER PROTEIN"/>
    <property type="match status" value="1"/>
</dbReference>
<evidence type="ECO:0000259" key="10">
    <source>
        <dbReference type="PROSITE" id="PS51758"/>
    </source>
</evidence>
<keyword evidence="3" id="KW-0999">Mitochondrion inner membrane</keyword>
<evidence type="ECO:0000256" key="9">
    <source>
        <dbReference type="SAM" id="Phobius"/>
    </source>
</evidence>
<evidence type="ECO:0000256" key="8">
    <source>
        <dbReference type="SAM" id="MobiDB-lite"/>
    </source>
</evidence>
<comment type="caution">
    <text evidence="11">The sequence shown here is derived from an EMBL/GenBank/DDBJ whole genome shotgun (WGS) entry which is preliminary data.</text>
</comment>
<reference evidence="11 12" key="1">
    <citation type="journal article" date="2019" name="Nat. Ecol. Evol.">
        <title>Megaphylogeny resolves global patterns of mushroom evolution.</title>
        <authorList>
            <person name="Varga T."/>
            <person name="Krizsan K."/>
            <person name="Foldi C."/>
            <person name="Dima B."/>
            <person name="Sanchez-Garcia M."/>
            <person name="Sanchez-Ramirez S."/>
            <person name="Szollosi G.J."/>
            <person name="Szarkandi J.G."/>
            <person name="Papp V."/>
            <person name="Albert L."/>
            <person name="Andreopoulos W."/>
            <person name="Angelini C."/>
            <person name="Antonin V."/>
            <person name="Barry K.W."/>
            <person name="Bougher N.L."/>
            <person name="Buchanan P."/>
            <person name="Buyck B."/>
            <person name="Bense V."/>
            <person name="Catcheside P."/>
            <person name="Chovatia M."/>
            <person name="Cooper J."/>
            <person name="Damon W."/>
            <person name="Desjardin D."/>
            <person name="Finy P."/>
            <person name="Geml J."/>
            <person name="Haridas S."/>
            <person name="Hughes K."/>
            <person name="Justo A."/>
            <person name="Karasinski D."/>
            <person name="Kautmanova I."/>
            <person name="Kiss B."/>
            <person name="Kocsube S."/>
            <person name="Kotiranta H."/>
            <person name="LaButti K.M."/>
            <person name="Lechner B.E."/>
            <person name="Liimatainen K."/>
            <person name="Lipzen A."/>
            <person name="Lukacs Z."/>
            <person name="Mihaltcheva S."/>
            <person name="Morgado L.N."/>
            <person name="Niskanen T."/>
            <person name="Noordeloos M.E."/>
            <person name="Ohm R.A."/>
            <person name="Ortiz-Santana B."/>
            <person name="Ovrebo C."/>
            <person name="Racz N."/>
            <person name="Riley R."/>
            <person name="Savchenko A."/>
            <person name="Shiryaev A."/>
            <person name="Soop K."/>
            <person name="Spirin V."/>
            <person name="Szebenyi C."/>
            <person name="Tomsovsky M."/>
            <person name="Tulloss R.E."/>
            <person name="Uehling J."/>
            <person name="Grigoriev I.V."/>
            <person name="Vagvolgyi C."/>
            <person name="Papp T."/>
            <person name="Martin F.M."/>
            <person name="Miettinen O."/>
            <person name="Hibbett D.S."/>
            <person name="Nagy L.G."/>
        </authorList>
    </citation>
    <scope>NUCLEOTIDE SEQUENCE [LARGE SCALE GENOMIC DNA]</scope>
    <source>
        <strain evidence="11 12">FP101781</strain>
    </source>
</reference>
<evidence type="ECO:0000256" key="1">
    <source>
        <dbReference type="ARBA" id="ARBA00004434"/>
    </source>
</evidence>
<comment type="subcellular location">
    <subcellularLocation>
        <location evidence="1">Mitochondrion inner membrane</location>
        <topology evidence="1">Single-pass membrane protein</topology>
    </subcellularLocation>
</comment>
<accession>A0A4Y7TUM9</accession>
<keyword evidence="2 9" id="KW-0812">Transmembrane</keyword>
<evidence type="ECO:0000256" key="5">
    <source>
        <dbReference type="ARBA" id="ARBA00023128"/>
    </source>
</evidence>
<keyword evidence="6 9" id="KW-0472">Membrane</keyword>
<dbReference type="OrthoDB" id="73691at2759"/>
<keyword evidence="4 9" id="KW-1133">Transmembrane helix</keyword>
<feature type="compositionally biased region" description="Pro residues" evidence="8">
    <location>
        <begin position="55"/>
        <end position="64"/>
    </location>
</feature>
<evidence type="ECO:0000313" key="12">
    <source>
        <dbReference type="Proteomes" id="UP000298030"/>
    </source>
</evidence>
<dbReference type="Proteomes" id="UP000298030">
    <property type="component" value="Unassembled WGS sequence"/>
</dbReference>
<proteinExistence type="predicted"/>
<dbReference type="AlphaFoldDB" id="A0A4Y7TUM9"/>
<evidence type="ECO:0000256" key="3">
    <source>
        <dbReference type="ARBA" id="ARBA00022792"/>
    </source>
</evidence>
<protein>
    <recommendedName>
        <fullName evidence="10">Letm1 RBD domain-containing protein</fullName>
    </recommendedName>
</protein>
<sequence>MLRSISRQDVSRQLSFNVASRYSISHRNQRPSLLYTRLYSTPTTDPRLSPSEKPSLPPNTPPRSQPKLDLRPGPVKTKSLGNSPRATAKLPDVPVKAPSSVPKLNLNAAKHEAQRDIEEAEKHGILPPPPPGANWFRATLHKAIELAKFYFRGVKLIFSRRKQIAAIRARIREGGPPLTRAEFRFIQTQKDDVNKVIPFIIIALLLEEVIPLIAIYAPFMLPSTCVLPSQRARIEAKKAEKALASSVNSKAVFHAIKSQAHLAPLSLETIKGVEGAPTAICSLLGLSTLGVDALRIRRVKKHLEFVAEDDALLLQDGASLKDRDLDDTLAERGLLLSKATTTASKHALLQQWLDAVRDKSPEEALSARLSLILSRQ</sequence>
<evidence type="ECO:0000256" key="6">
    <source>
        <dbReference type="ARBA" id="ARBA00023136"/>
    </source>
</evidence>
<dbReference type="STRING" id="71717.A0A4Y7TUM9"/>